<dbReference type="RefSeq" id="WP_124303223.1">
    <property type="nucleotide sequence ID" value="NZ_CP054865.1"/>
</dbReference>
<evidence type="ECO:0000313" key="2">
    <source>
        <dbReference type="Proteomes" id="UP000277437"/>
    </source>
</evidence>
<proteinExistence type="predicted"/>
<sequence length="72" mass="7699">MSNEKFDRVAANLSVADISTAIASGLQRALDARGEALRDKILIYGGRIDFNIQVLPQSAVGELKEVANIGKV</sequence>
<dbReference type="Proteomes" id="UP000277437">
    <property type="component" value="Chromosome"/>
</dbReference>
<protein>
    <submittedName>
        <fullName evidence="1">Uncharacterized protein</fullName>
    </submittedName>
</protein>
<dbReference type="AlphaFoldDB" id="A0AAX3FVJ4"/>
<dbReference type="EMBL" id="LR134334">
    <property type="protein sequence ID" value="VEF73372.1"/>
    <property type="molecule type" value="Genomic_DNA"/>
</dbReference>
<organism evidence="1 2">
    <name type="scientific">Pseudomonas chlororaphis</name>
    <dbReference type="NCBI Taxonomy" id="587753"/>
    <lineage>
        <taxon>Bacteria</taxon>
        <taxon>Pseudomonadati</taxon>
        <taxon>Pseudomonadota</taxon>
        <taxon>Gammaproteobacteria</taxon>
        <taxon>Pseudomonadales</taxon>
        <taxon>Pseudomonadaceae</taxon>
        <taxon>Pseudomonas</taxon>
    </lineage>
</organism>
<evidence type="ECO:0000313" key="1">
    <source>
        <dbReference type="EMBL" id="VEF73372.1"/>
    </source>
</evidence>
<gene>
    <name evidence="1" type="ORF">NCTC7357_01635</name>
</gene>
<name>A0AAX3FVJ4_9PSED</name>
<accession>A0AAX3FVJ4</accession>
<reference evidence="1 2" key="1">
    <citation type="submission" date="2018-12" db="EMBL/GenBank/DDBJ databases">
        <authorList>
            <consortium name="Pathogen Informatics"/>
        </authorList>
    </citation>
    <scope>NUCLEOTIDE SEQUENCE [LARGE SCALE GENOMIC DNA]</scope>
    <source>
        <strain evidence="1 2">NCTC7357</strain>
    </source>
</reference>